<name>D0WGB4_SLAES</name>
<evidence type="ECO:0000256" key="2">
    <source>
        <dbReference type="SAM" id="Phobius"/>
    </source>
</evidence>
<evidence type="ECO:0000259" key="3">
    <source>
        <dbReference type="Pfam" id="PF01478"/>
    </source>
</evidence>
<keyword evidence="2" id="KW-0472">Membrane</keyword>
<dbReference type="GO" id="GO:0005886">
    <property type="term" value="C:plasma membrane"/>
    <property type="evidence" value="ECO:0007669"/>
    <property type="project" value="TreeGrafter"/>
</dbReference>
<dbReference type="AlphaFoldDB" id="D0WGB4"/>
<dbReference type="Pfam" id="PF01478">
    <property type="entry name" value="Peptidase_A24"/>
    <property type="match status" value="1"/>
</dbReference>
<accession>D0WGB4</accession>
<feature type="transmembrane region" description="Helical" evidence="2">
    <location>
        <begin position="68"/>
        <end position="89"/>
    </location>
</feature>
<evidence type="ECO:0000256" key="1">
    <source>
        <dbReference type="ARBA" id="ARBA00005801"/>
    </source>
</evidence>
<dbReference type="GO" id="GO:0006465">
    <property type="term" value="P:signal peptide processing"/>
    <property type="evidence" value="ECO:0007669"/>
    <property type="project" value="TreeGrafter"/>
</dbReference>
<proteinExistence type="inferred from homology"/>
<protein>
    <submittedName>
        <fullName evidence="4">Peptidase, A24 family</fullName>
    </submittedName>
</protein>
<feature type="domain" description="Prepilin type IV endopeptidase peptidase" evidence="3">
    <location>
        <begin position="79"/>
        <end position="199"/>
    </location>
</feature>
<dbReference type="PANTHER" id="PTHR30487:SF0">
    <property type="entry name" value="PREPILIN LEADER PEPTIDASE_N-METHYLTRANSFERASE-RELATED"/>
    <property type="match status" value="1"/>
</dbReference>
<feature type="transmembrane region" description="Helical" evidence="2">
    <location>
        <begin position="215"/>
        <end position="233"/>
    </location>
</feature>
<keyword evidence="5" id="KW-1185">Reference proteome</keyword>
<sequence length="234" mass="23944">MQDGIVPDSCFDPDGIGKVSTDAGGIPVGIGRGVRKARTRMPLSAAKVCAGPACEPVRMATVLTYESACIALETAGCSVLACALVLIVWHDVRSRVVPNALVGAIACAWILHAGACALRSGSDAAGIDARFAPGLLVFALTGFLLLGGLPLLCAILLERVFDLTEVLGGGDVKLLAALGLWLGPSSGLVMLLSACMLACTVQLVRRFVRGCAPPFPFAPYLACASALVLIGGII</sequence>
<dbReference type="STRING" id="649764.HMPREF0762_00865"/>
<dbReference type="OrthoDB" id="9789291at2"/>
<dbReference type="PANTHER" id="PTHR30487">
    <property type="entry name" value="TYPE 4 PREPILIN-LIKE PROTEINS LEADER PEPTIDE-PROCESSING ENZYME"/>
    <property type="match status" value="1"/>
</dbReference>
<keyword evidence="2" id="KW-0812">Transmembrane</keyword>
<feature type="transmembrane region" description="Helical" evidence="2">
    <location>
        <begin position="101"/>
        <end position="119"/>
    </location>
</feature>
<dbReference type="Gene3D" id="1.20.120.1220">
    <property type="match status" value="1"/>
</dbReference>
<evidence type="ECO:0000313" key="4">
    <source>
        <dbReference type="EMBL" id="EEZ61527.1"/>
    </source>
</evidence>
<dbReference type="InterPro" id="IPR000045">
    <property type="entry name" value="Prepilin_IV_endopep_pep"/>
</dbReference>
<dbReference type="InterPro" id="IPR050882">
    <property type="entry name" value="Prepilin_peptidase/N-MTase"/>
</dbReference>
<keyword evidence="2" id="KW-1133">Transmembrane helix</keyword>
<reference evidence="4" key="1">
    <citation type="submission" date="2009-10" db="EMBL/GenBank/DDBJ databases">
        <authorList>
            <person name="Weinstock G."/>
            <person name="Sodergren E."/>
            <person name="Clifton S."/>
            <person name="Fulton L."/>
            <person name="Fulton B."/>
            <person name="Courtney L."/>
            <person name="Fronick C."/>
            <person name="Harrison M."/>
            <person name="Strong C."/>
            <person name="Farmer C."/>
            <person name="Delahaunty K."/>
            <person name="Markovic C."/>
            <person name="Hall O."/>
            <person name="Minx P."/>
            <person name="Tomlinson C."/>
            <person name="Mitreva M."/>
            <person name="Nelson J."/>
            <person name="Hou S."/>
            <person name="Wollam A."/>
            <person name="Pepin K.H."/>
            <person name="Johnson M."/>
            <person name="Bhonagiri V."/>
            <person name="Nash W.E."/>
            <person name="Warren W."/>
            <person name="Chinwalla A."/>
            <person name="Mardis E.R."/>
            <person name="Wilson R.K."/>
        </authorList>
    </citation>
    <scope>NUCLEOTIDE SEQUENCE [LARGE SCALE GENOMIC DNA]</scope>
    <source>
        <strain evidence="4">ATCC 700122</strain>
    </source>
</reference>
<comment type="similarity">
    <text evidence="1">Belongs to the peptidase A24 family.</text>
</comment>
<gene>
    <name evidence="4" type="ORF">HMPREF0762_00865</name>
</gene>
<evidence type="ECO:0000313" key="5">
    <source>
        <dbReference type="Proteomes" id="UP000006001"/>
    </source>
</evidence>
<dbReference type="HOGENOM" id="CLU_1184428_0_0_11"/>
<comment type="caution">
    <text evidence="4">The sequence shown here is derived from an EMBL/GenBank/DDBJ whole genome shotgun (WGS) entry which is preliminary data.</text>
</comment>
<dbReference type="EMBL" id="ACUX02000006">
    <property type="protein sequence ID" value="EEZ61527.1"/>
    <property type="molecule type" value="Genomic_DNA"/>
</dbReference>
<dbReference type="Proteomes" id="UP000006001">
    <property type="component" value="Unassembled WGS sequence"/>
</dbReference>
<feature type="transmembrane region" description="Helical" evidence="2">
    <location>
        <begin position="131"/>
        <end position="157"/>
    </location>
</feature>
<organism evidence="4 5">
    <name type="scientific">Slackia exigua (strain ATCC 700122 / DSM 15923 / CIP 105133 / JCM 11022 / KCTC 5966 / S-7)</name>
    <dbReference type="NCBI Taxonomy" id="649764"/>
    <lineage>
        <taxon>Bacteria</taxon>
        <taxon>Bacillati</taxon>
        <taxon>Actinomycetota</taxon>
        <taxon>Coriobacteriia</taxon>
        <taxon>Eggerthellales</taxon>
        <taxon>Eggerthellaceae</taxon>
        <taxon>Slackia</taxon>
    </lineage>
</organism>
<feature type="transmembrane region" description="Helical" evidence="2">
    <location>
        <begin position="177"/>
        <end position="203"/>
    </location>
</feature>
<dbReference type="GO" id="GO:0004190">
    <property type="term" value="F:aspartic-type endopeptidase activity"/>
    <property type="evidence" value="ECO:0007669"/>
    <property type="project" value="InterPro"/>
</dbReference>